<keyword evidence="13 16" id="KW-1133">Transmembrane helix</keyword>
<evidence type="ECO:0000256" key="15">
    <source>
        <dbReference type="ARBA" id="ARBA00023136"/>
    </source>
</evidence>
<keyword evidence="9" id="KW-0349">Heme</keyword>
<dbReference type="SUPFAM" id="SSF81343">
    <property type="entry name" value="Fumarate reductase respiratory complex transmembrane subunits"/>
    <property type="match status" value="1"/>
</dbReference>
<dbReference type="GO" id="GO:0009055">
    <property type="term" value="F:electron transfer activity"/>
    <property type="evidence" value="ECO:0007669"/>
    <property type="project" value="TreeGrafter"/>
</dbReference>
<dbReference type="InterPro" id="IPR000701">
    <property type="entry name" value="SuccDH_FuR_B_TM-su"/>
</dbReference>
<evidence type="ECO:0000256" key="10">
    <source>
        <dbReference type="ARBA" id="ARBA00022692"/>
    </source>
</evidence>
<evidence type="ECO:0000313" key="17">
    <source>
        <dbReference type="EMBL" id="PJE80588.1"/>
    </source>
</evidence>
<evidence type="ECO:0000256" key="12">
    <source>
        <dbReference type="ARBA" id="ARBA00022982"/>
    </source>
</evidence>
<comment type="subcellular location">
    <subcellularLocation>
        <location evidence="3">Cell inner membrane</location>
        <topology evidence="3">Multi-pass membrane protein</topology>
    </subcellularLocation>
</comment>
<feature type="transmembrane region" description="Helical" evidence="16">
    <location>
        <begin position="94"/>
        <end position="114"/>
    </location>
</feature>
<dbReference type="Pfam" id="PF01127">
    <property type="entry name" value="Sdh_cyt"/>
    <property type="match status" value="1"/>
</dbReference>
<dbReference type="PANTHER" id="PTHR38689">
    <property type="entry name" value="SUCCINATE DEHYDROGENASE HYDROPHOBIC MEMBRANE ANCHOR SUBUNIT"/>
    <property type="match status" value="1"/>
</dbReference>
<gene>
    <name evidence="17" type="primary">sdhD</name>
    <name evidence="17" type="ORF">CI610_00410</name>
</gene>
<feature type="transmembrane region" description="Helical" evidence="16">
    <location>
        <begin position="20"/>
        <end position="39"/>
    </location>
</feature>
<dbReference type="EMBL" id="NSIT01000012">
    <property type="protein sequence ID" value="PJE80588.1"/>
    <property type="molecule type" value="Genomic_DNA"/>
</dbReference>
<evidence type="ECO:0000256" key="2">
    <source>
        <dbReference type="ARBA" id="ARBA00004050"/>
    </source>
</evidence>
<dbReference type="AlphaFoldDB" id="A0A2H9TBT8"/>
<comment type="pathway">
    <text evidence="4">Carbohydrate metabolism; tricarboxylic acid cycle.</text>
</comment>
<comment type="caution">
    <text evidence="17">The sequence shown here is derived from an EMBL/GenBank/DDBJ whole genome shotgun (WGS) entry which is preliminary data.</text>
</comment>
<dbReference type="GO" id="GO:0006099">
    <property type="term" value="P:tricarboxylic acid cycle"/>
    <property type="evidence" value="ECO:0007669"/>
    <property type="project" value="UniProtKB-UniPathway"/>
</dbReference>
<evidence type="ECO:0000256" key="11">
    <source>
        <dbReference type="ARBA" id="ARBA00022723"/>
    </source>
</evidence>
<evidence type="ECO:0000256" key="8">
    <source>
        <dbReference type="ARBA" id="ARBA00022532"/>
    </source>
</evidence>
<evidence type="ECO:0000256" key="9">
    <source>
        <dbReference type="ARBA" id="ARBA00022617"/>
    </source>
</evidence>
<keyword evidence="8" id="KW-0816">Tricarboxylic acid cycle</keyword>
<dbReference type="InterPro" id="IPR014312">
    <property type="entry name" value="Succ_DH_anchor"/>
</dbReference>
<evidence type="ECO:0000256" key="16">
    <source>
        <dbReference type="SAM" id="Phobius"/>
    </source>
</evidence>
<comment type="cofactor">
    <cofactor evidence="1">
        <name>heme</name>
        <dbReference type="ChEBI" id="CHEBI:30413"/>
    </cofactor>
</comment>
<evidence type="ECO:0000256" key="7">
    <source>
        <dbReference type="ARBA" id="ARBA00022519"/>
    </source>
</evidence>
<keyword evidence="6" id="KW-1003">Cell membrane</keyword>
<dbReference type="Gene3D" id="1.20.1300.10">
    <property type="entry name" value="Fumarate reductase/succinate dehydrogenase, transmembrane subunit"/>
    <property type="match status" value="1"/>
</dbReference>
<reference evidence="17" key="1">
    <citation type="journal article" date="2017" name="Appl. Environ. Microbiol.">
        <title>Molecular characterization of an Endozoicomonas-like organism causing infection in king scallop Pecten maximus L.</title>
        <authorList>
            <person name="Cano I."/>
            <person name="van Aerle R."/>
            <person name="Ross S."/>
            <person name="Verner-Jeffreys D.W."/>
            <person name="Paley R.K."/>
            <person name="Rimmer G."/>
            <person name="Ryder D."/>
            <person name="Hooper P."/>
            <person name="Stone D."/>
            <person name="Feist S.W."/>
        </authorList>
    </citation>
    <scope>NUCLEOTIDE SEQUENCE</scope>
</reference>
<keyword evidence="7" id="KW-0997">Cell inner membrane</keyword>
<protein>
    <submittedName>
        <fullName evidence="17">Succinate dehydrogenase hydrophobic membrane anchor subunit</fullName>
    </submittedName>
</protein>
<name>A0A2H9TBT8_9ZZZZ</name>
<evidence type="ECO:0000256" key="13">
    <source>
        <dbReference type="ARBA" id="ARBA00022989"/>
    </source>
</evidence>
<dbReference type="UniPathway" id="UPA00223"/>
<dbReference type="PIRSF" id="PIRSF000169">
    <property type="entry name" value="SDH_D"/>
    <property type="match status" value="1"/>
</dbReference>
<accession>A0A2H9TBT8</accession>
<dbReference type="CDD" id="cd03494">
    <property type="entry name" value="SQR_TypeC_SdhD"/>
    <property type="match status" value="1"/>
</dbReference>
<evidence type="ECO:0000256" key="3">
    <source>
        <dbReference type="ARBA" id="ARBA00004429"/>
    </source>
</evidence>
<evidence type="ECO:0000256" key="14">
    <source>
        <dbReference type="ARBA" id="ARBA00023004"/>
    </source>
</evidence>
<keyword evidence="14" id="KW-0408">Iron</keyword>
<keyword evidence="11" id="KW-0479">Metal-binding</keyword>
<dbReference type="GO" id="GO:0005886">
    <property type="term" value="C:plasma membrane"/>
    <property type="evidence" value="ECO:0007669"/>
    <property type="project" value="UniProtKB-SubCell"/>
</dbReference>
<keyword evidence="15 16" id="KW-0472">Membrane</keyword>
<dbReference type="GO" id="GO:0017004">
    <property type="term" value="P:cytochrome complex assembly"/>
    <property type="evidence" value="ECO:0007669"/>
    <property type="project" value="TreeGrafter"/>
</dbReference>
<feature type="transmembrane region" description="Helical" evidence="16">
    <location>
        <begin position="51"/>
        <end position="74"/>
    </location>
</feature>
<dbReference type="GO" id="GO:0046872">
    <property type="term" value="F:metal ion binding"/>
    <property type="evidence" value="ECO:0007669"/>
    <property type="project" value="UniProtKB-KW"/>
</dbReference>
<dbReference type="GO" id="GO:0020037">
    <property type="term" value="F:heme binding"/>
    <property type="evidence" value="ECO:0007669"/>
    <property type="project" value="InterPro"/>
</dbReference>
<organism evidence="17">
    <name type="scientific">invertebrate metagenome</name>
    <dbReference type="NCBI Taxonomy" id="1711999"/>
    <lineage>
        <taxon>unclassified sequences</taxon>
        <taxon>metagenomes</taxon>
        <taxon>organismal metagenomes</taxon>
    </lineage>
</organism>
<evidence type="ECO:0000256" key="6">
    <source>
        <dbReference type="ARBA" id="ARBA00022475"/>
    </source>
</evidence>
<comment type="function">
    <text evidence="2">Membrane-anchoring subunit of succinate dehydrogenase (SDH).</text>
</comment>
<dbReference type="NCBIfam" id="TIGR02968">
    <property type="entry name" value="succ_dehyd_anc"/>
    <property type="match status" value="1"/>
</dbReference>
<evidence type="ECO:0000256" key="4">
    <source>
        <dbReference type="ARBA" id="ARBA00005163"/>
    </source>
</evidence>
<dbReference type="PANTHER" id="PTHR38689:SF1">
    <property type="entry name" value="SUCCINATE DEHYDROGENASE HYDROPHOBIC MEMBRANE ANCHOR SUBUNIT"/>
    <property type="match status" value="1"/>
</dbReference>
<evidence type="ECO:0000256" key="1">
    <source>
        <dbReference type="ARBA" id="ARBA00001971"/>
    </source>
</evidence>
<keyword evidence="10 16" id="KW-0812">Transmembrane</keyword>
<sequence length="122" mass="13965">MVNSVTNLTRSGLCDWLVQRVTAVFLGLYTLFIVGYVITTPSLDYGHWKDLFGCFWMQVATMIALLSLLAHAWIGMWTITTDYLNTHNLGRYSLLIRLPVQLLCLLALIIYLLWGIQIIWGL</sequence>
<dbReference type="InterPro" id="IPR034804">
    <property type="entry name" value="SQR/QFR_C/D"/>
</dbReference>
<evidence type="ECO:0000256" key="5">
    <source>
        <dbReference type="ARBA" id="ARBA00022448"/>
    </source>
</evidence>
<keyword evidence="12" id="KW-0249">Electron transport</keyword>
<keyword evidence="5" id="KW-0813">Transport</keyword>
<proteinExistence type="predicted"/>